<dbReference type="InterPro" id="IPR012816">
    <property type="entry name" value="NADAR"/>
</dbReference>
<dbReference type="EMBL" id="UYSL01026960">
    <property type="protein sequence ID" value="VDL86220.1"/>
    <property type="molecule type" value="Genomic_DNA"/>
</dbReference>
<dbReference type="OMA" id="THAFSNH"/>
<dbReference type="NCBIfam" id="TIGR02464">
    <property type="entry name" value="ribofla_fusion"/>
    <property type="match status" value="1"/>
</dbReference>
<dbReference type="Proteomes" id="UP000271162">
    <property type="component" value="Unassembled WGS sequence"/>
</dbReference>
<dbReference type="STRING" id="27835.A0A0N4YX76"/>
<protein>
    <submittedName>
        <fullName evidence="5">DUF1768 domain-containing protein</fullName>
    </submittedName>
</protein>
<organism evidence="5">
    <name type="scientific">Nippostrongylus brasiliensis</name>
    <name type="common">Rat hookworm</name>
    <dbReference type="NCBI Taxonomy" id="27835"/>
    <lineage>
        <taxon>Eukaryota</taxon>
        <taxon>Metazoa</taxon>
        <taxon>Ecdysozoa</taxon>
        <taxon>Nematoda</taxon>
        <taxon>Chromadorea</taxon>
        <taxon>Rhabditida</taxon>
        <taxon>Rhabditina</taxon>
        <taxon>Rhabditomorpha</taxon>
        <taxon>Strongyloidea</taxon>
        <taxon>Heligmosomidae</taxon>
        <taxon>Nippostrongylus</taxon>
    </lineage>
</organism>
<sequence length="326" mass="36871">MKPREQRLAQQGSNDFPKKSMDIVIRRDFQDTRVVNHPGKRKPEPTKAPEADETTPHVHKSETLTVIIPRKKAALVPQEMKSSQSTDQACSSNVAEKAASVSTNSSADVHSQATQEKMQRLKSTTALQAVSDDELDDDCEKEEQSVCQIIKTVSGEKLAVYSPESSFSNMYKCRRLIIHEQKFSSTEQFYVWTKAVFCKDLNAANAILCLTDSRMIKGLGAGLDQLKSFDVDHWRKFSWKVRMKAAMAKFKQNRRLRYQLFRTIGATLVEANPDDKYWGVGLSLDDEHIRDPSKWPGSNVMGEVLVQIRDVLEEVPEYAEEVGNSL</sequence>
<feature type="compositionally biased region" description="Basic and acidic residues" evidence="1">
    <location>
        <begin position="41"/>
        <end position="60"/>
    </location>
</feature>
<keyword evidence="4" id="KW-1185">Reference proteome</keyword>
<evidence type="ECO:0000259" key="2">
    <source>
        <dbReference type="Pfam" id="PF08719"/>
    </source>
</evidence>
<dbReference type="InterPro" id="IPR037238">
    <property type="entry name" value="YbiA-like_sf"/>
</dbReference>
<dbReference type="SUPFAM" id="SSF143990">
    <property type="entry name" value="YbiA-like"/>
    <property type="match status" value="1"/>
</dbReference>
<evidence type="ECO:0000313" key="5">
    <source>
        <dbReference type="WBParaSite" id="NBR_0002184801-mRNA-1"/>
    </source>
</evidence>
<gene>
    <name evidence="3" type="ORF">NBR_LOCUS21849</name>
</gene>
<feature type="region of interest" description="Disordered" evidence="1">
    <location>
        <begin position="81"/>
        <end position="110"/>
    </location>
</feature>
<name>A0A0N4YX76_NIPBR</name>
<reference evidence="3 4" key="2">
    <citation type="submission" date="2018-11" db="EMBL/GenBank/DDBJ databases">
        <authorList>
            <consortium name="Pathogen Informatics"/>
        </authorList>
    </citation>
    <scope>NUCLEOTIDE SEQUENCE [LARGE SCALE GENOMIC DNA]</scope>
</reference>
<dbReference type="Gene3D" id="1.10.357.40">
    <property type="entry name" value="YbiA-like"/>
    <property type="match status" value="1"/>
</dbReference>
<feature type="region of interest" description="Disordered" evidence="1">
    <location>
        <begin position="1"/>
        <end position="60"/>
    </location>
</feature>
<reference evidence="5" key="1">
    <citation type="submission" date="2017-02" db="UniProtKB">
        <authorList>
            <consortium name="WormBaseParasite"/>
        </authorList>
    </citation>
    <scope>IDENTIFICATION</scope>
</reference>
<feature type="compositionally biased region" description="Basic and acidic residues" evidence="1">
    <location>
        <begin position="16"/>
        <end position="31"/>
    </location>
</feature>
<accession>A0A0N4YX76</accession>
<evidence type="ECO:0000313" key="4">
    <source>
        <dbReference type="Proteomes" id="UP000271162"/>
    </source>
</evidence>
<dbReference type="Pfam" id="PF08719">
    <property type="entry name" value="NADAR"/>
    <property type="match status" value="1"/>
</dbReference>
<evidence type="ECO:0000256" key="1">
    <source>
        <dbReference type="SAM" id="MobiDB-lite"/>
    </source>
</evidence>
<dbReference type="WBParaSite" id="NBR_0002184801-mRNA-1">
    <property type="protein sequence ID" value="NBR_0002184801-mRNA-1"/>
    <property type="gene ID" value="NBR_0002184801"/>
</dbReference>
<feature type="domain" description="NADAR" evidence="2">
    <location>
        <begin position="163"/>
        <end position="312"/>
    </location>
</feature>
<dbReference type="CDD" id="cd15457">
    <property type="entry name" value="NADAR"/>
    <property type="match status" value="1"/>
</dbReference>
<proteinExistence type="predicted"/>
<evidence type="ECO:0000313" key="3">
    <source>
        <dbReference type="EMBL" id="VDL86220.1"/>
    </source>
</evidence>
<dbReference type="AlphaFoldDB" id="A0A0N4YX76"/>